<sequence>MKSTFVTGILCIAFVGQITAAGAEAEPGKSSSDPRNGAAKLAGLVGFVNTSCPDLRSNQNLFKTAIERMGVNLDELERGELLLRARSYLEAYRKDVPASCTRAAELFGPNGTILPNIVLPK</sequence>
<keyword evidence="2" id="KW-1185">Reference proteome</keyword>
<accession>A0A6N6MRV4</accession>
<gene>
    <name evidence="1" type="ORF">F6X51_08840</name>
</gene>
<name>A0A6N6MRV4_9HYPH</name>
<dbReference type="RefSeq" id="WP_150962850.1">
    <property type="nucleotide sequence ID" value="NZ_VZZJ01000005.1"/>
</dbReference>
<comment type="caution">
    <text evidence="1">The sequence shown here is derived from an EMBL/GenBank/DDBJ whole genome shotgun (WGS) entry which is preliminary data.</text>
</comment>
<dbReference type="AlphaFoldDB" id="A0A6N6MRV4"/>
<protein>
    <submittedName>
        <fullName evidence="1">Uncharacterized protein</fullName>
    </submittedName>
</protein>
<evidence type="ECO:0000313" key="1">
    <source>
        <dbReference type="EMBL" id="KAB1074455.1"/>
    </source>
</evidence>
<dbReference type="Proteomes" id="UP000441523">
    <property type="component" value="Unassembled WGS sequence"/>
</dbReference>
<reference evidence="1 2" key="1">
    <citation type="submission" date="2019-09" db="EMBL/GenBank/DDBJ databases">
        <title>YIM 132548 draft genome.</title>
        <authorList>
            <person name="Jiang L."/>
        </authorList>
    </citation>
    <scope>NUCLEOTIDE SEQUENCE [LARGE SCALE GENOMIC DNA]</scope>
    <source>
        <strain evidence="1 2">YIM 132548</strain>
    </source>
</reference>
<organism evidence="1 2">
    <name type="scientific">Methylobacterium planeticum</name>
    <dbReference type="NCBI Taxonomy" id="2615211"/>
    <lineage>
        <taxon>Bacteria</taxon>
        <taxon>Pseudomonadati</taxon>
        <taxon>Pseudomonadota</taxon>
        <taxon>Alphaproteobacteria</taxon>
        <taxon>Hyphomicrobiales</taxon>
        <taxon>Methylobacteriaceae</taxon>
        <taxon>Methylobacterium</taxon>
    </lineage>
</organism>
<proteinExistence type="predicted"/>
<evidence type="ECO:0000313" key="2">
    <source>
        <dbReference type="Proteomes" id="UP000441523"/>
    </source>
</evidence>
<dbReference type="EMBL" id="VZZJ01000005">
    <property type="protein sequence ID" value="KAB1074455.1"/>
    <property type="molecule type" value="Genomic_DNA"/>
</dbReference>